<sequence length="564" mass="65159">MQEKQEQRKSTDLICFWCFSLFQAFFFCISIYALLNGNPNKLGVPYDPDHSSCGFDLEQYKYIYFTTPTNNFLYRTVCLSECPNTQQITKLQCSPNSIVKSCQINPSVTNISESILAYPSEAYNSQICLPKNPDYLNEIKEFIVPTVNQKIGSGLRDLKWIILAISLISVIISVIVLLFIEKYSTHIFWGYFVIIVLSLFSLCLFSAQQYYSSQEQLKLDQQLETYQIITFANSLQISQKLYQIVMIISIIAVILSIIYAIYLKSQTILLNLFIKVGGDFIKSNIACIIAPVVGSVIIMIYSFIWIEQQLYLLSNLKIQDNKYPYFQIDFTQDIQVLMIMNFLIFIWTLAFIIGLIEYVTSGMVCEWYYQQGNRMNFEKKNILSDLIQYHIGSIALGSMLITIFKFIKQILNFTKICQGFYNRIILAISKHNYVIMHIQPNHFLDCGIIVRELIKKEIDTYNKIGELGQTFLGISRLSMALCCQSICMLVIQDHPYSIILSLYCFVIAYSITSLFISLYGQSSEAIYMLYLYSQNHLSQEDNPQCTITLQLVFNQINDNINQMQ</sequence>
<protein>
    <recommendedName>
        <fullName evidence="7">Choline transporter-like protein</fullName>
    </recommendedName>
</protein>
<dbReference type="Proteomes" id="UP000688137">
    <property type="component" value="Unassembled WGS sequence"/>
</dbReference>
<keyword evidence="3 7" id="KW-0812">Transmembrane</keyword>
<feature type="transmembrane region" description="Helical" evidence="7">
    <location>
        <begin position="187"/>
        <end position="207"/>
    </location>
</feature>
<evidence type="ECO:0000256" key="1">
    <source>
        <dbReference type="ARBA" id="ARBA00004141"/>
    </source>
</evidence>
<gene>
    <name evidence="8" type="ORF">PPRIM_AZ9-3.1.T0660244</name>
</gene>
<comment type="subcellular location">
    <subcellularLocation>
        <location evidence="7">Cell membrane</location>
        <topology evidence="7">Multi-pass membrane protein</topology>
    </subcellularLocation>
    <subcellularLocation>
        <location evidence="1">Membrane</location>
        <topology evidence="1">Multi-pass membrane protein</topology>
    </subcellularLocation>
</comment>
<dbReference type="GO" id="GO:0022857">
    <property type="term" value="F:transmembrane transporter activity"/>
    <property type="evidence" value="ECO:0007669"/>
    <property type="project" value="UniProtKB-UniRule"/>
</dbReference>
<keyword evidence="4 7" id="KW-1133">Transmembrane helix</keyword>
<feature type="transmembrane region" description="Helical" evidence="7">
    <location>
        <begin position="160"/>
        <end position="180"/>
    </location>
</feature>
<reference evidence="8" key="1">
    <citation type="submission" date="2021-01" db="EMBL/GenBank/DDBJ databases">
        <authorList>
            <consortium name="Genoscope - CEA"/>
            <person name="William W."/>
        </authorList>
    </citation>
    <scope>NUCLEOTIDE SEQUENCE</scope>
</reference>
<comment type="caution">
    <text evidence="8">The sequence shown here is derived from an EMBL/GenBank/DDBJ whole genome shotgun (WGS) entry which is preliminary data.</text>
</comment>
<evidence type="ECO:0000256" key="7">
    <source>
        <dbReference type="RuleBase" id="RU368066"/>
    </source>
</evidence>
<dbReference type="Pfam" id="PF04515">
    <property type="entry name" value="Choline_transpo"/>
    <property type="match status" value="1"/>
</dbReference>
<feature type="transmembrane region" description="Helical" evidence="7">
    <location>
        <begin position="241"/>
        <end position="263"/>
    </location>
</feature>
<feature type="transmembrane region" description="Helical" evidence="7">
    <location>
        <begin position="342"/>
        <end position="365"/>
    </location>
</feature>
<dbReference type="PANTHER" id="PTHR12385">
    <property type="entry name" value="CHOLINE TRANSPORTER-LIKE (SLC FAMILY 44)"/>
    <property type="match status" value="1"/>
</dbReference>
<evidence type="ECO:0000256" key="6">
    <source>
        <dbReference type="ARBA" id="ARBA00023180"/>
    </source>
</evidence>
<dbReference type="EMBL" id="CAJJDM010000068">
    <property type="protein sequence ID" value="CAD8081936.1"/>
    <property type="molecule type" value="Genomic_DNA"/>
</dbReference>
<evidence type="ECO:0000256" key="4">
    <source>
        <dbReference type="ARBA" id="ARBA00022989"/>
    </source>
</evidence>
<dbReference type="PANTHER" id="PTHR12385:SF14">
    <property type="entry name" value="CHOLINE TRANSPORTER-LIKE 2"/>
    <property type="match status" value="1"/>
</dbReference>
<dbReference type="InterPro" id="IPR007603">
    <property type="entry name" value="Choline_transptr-like"/>
</dbReference>
<evidence type="ECO:0000256" key="5">
    <source>
        <dbReference type="ARBA" id="ARBA00023136"/>
    </source>
</evidence>
<dbReference type="AlphaFoldDB" id="A0A8S1MWU4"/>
<feature type="transmembrane region" description="Helical" evidence="7">
    <location>
        <begin position="284"/>
        <end position="306"/>
    </location>
</feature>
<evidence type="ECO:0000313" key="8">
    <source>
        <dbReference type="EMBL" id="CAD8081936.1"/>
    </source>
</evidence>
<feature type="transmembrane region" description="Helical" evidence="7">
    <location>
        <begin position="386"/>
        <end position="407"/>
    </location>
</feature>
<evidence type="ECO:0000313" key="9">
    <source>
        <dbReference type="Proteomes" id="UP000688137"/>
    </source>
</evidence>
<dbReference type="OMA" id="YCFVIAY"/>
<feature type="transmembrane region" description="Helical" evidence="7">
    <location>
        <begin position="498"/>
        <end position="520"/>
    </location>
</feature>
<evidence type="ECO:0000256" key="2">
    <source>
        <dbReference type="ARBA" id="ARBA00007168"/>
    </source>
</evidence>
<proteinExistence type="inferred from homology"/>
<organism evidence="8 9">
    <name type="scientific">Paramecium primaurelia</name>
    <dbReference type="NCBI Taxonomy" id="5886"/>
    <lineage>
        <taxon>Eukaryota</taxon>
        <taxon>Sar</taxon>
        <taxon>Alveolata</taxon>
        <taxon>Ciliophora</taxon>
        <taxon>Intramacronucleata</taxon>
        <taxon>Oligohymenophorea</taxon>
        <taxon>Peniculida</taxon>
        <taxon>Parameciidae</taxon>
        <taxon>Paramecium</taxon>
    </lineage>
</organism>
<name>A0A8S1MWU4_PARPR</name>
<accession>A0A8S1MWU4</accession>
<keyword evidence="6" id="KW-0325">Glycoprotein</keyword>
<comment type="similarity">
    <text evidence="2 7">Belongs to the CTL (choline transporter-like) family.</text>
</comment>
<keyword evidence="5 7" id="KW-0472">Membrane</keyword>
<keyword evidence="9" id="KW-1185">Reference proteome</keyword>
<dbReference type="GO" id="GO:0005886">
    <property type="term" value="C:plasma membrane"/>
    <property type="evidence" value="ECO:0007669"/>
    <property type="project" value="UniProtKB-SubCell"/>
</dbReference>
<comment type="function">
    <text evidence="7">Choline transporter.</text>
</comment>
<evidence type="ECO:0000256" key="3">
    <source>
        <dbReference type="ARBA" id="ARBA00022692"/>
    </source>
</evidence>
<feature type="transmembrane region" description="Helical" evidence="7">
    <location>
        <begin position="12"/>
        <end position="35"/>
    </location>
</feature>